<evidence type="ECO:0000259" key="1">
    <source>
        <dbReference type="Pfam" id="PF26489"/>
    </source>
</evidence>
<dbReference type="AlphaFoldDB" id="A0ABD5VG38"/>
<keyword evidence="3" id="KW-1185">Reference proteome</keyword>
<name>A0ABD5VG38_9EURY</name>
<sequence length="118" mass="12968">MSEKHQKLVGTRIPHGAASSVFPVEDLPCDVYQRRDAKRILESTPSDAVLGLRATSMASSYFLHGHALTVVDTVSLPDTAKADIRDRSGVDVHDFELLAIGKANRNYENRTLSEYATP</sequence>
<comment type="caution">
    <text evidence="2">The sequence shown here is derived from an EMBL/GenBank/DDBJ whole genome shotgun (WGS) entry which is preliminary data.</text>
</comment>
<proteinExistence type="predicted"/>
<dbReference type="Proteomes" id="UP001596395">
    <property type="component" value="Unassembled WGS sequence"/>
</dbReference>
<evidence type="ECO:0000313" key="3">
    <source>
        <dbReference type="Proteomes" id="UP001596395"/>
    </source>
</evidence>
<protein>
    <recommendedName>
        <fullName evidence="1">DUF8165 domain-containing protein</fullName>
    </recommendedName>
</protein>
<dbReference type="EMBL" id="JBHSXN010000003">
    <property type="protein sequence ID" value="MFC6954379.1"/>
    <property type="molecule type" value="Genomic_DNA"/>
</dbReference>
<organism evidence="2 3">
    <name type="scientific">Halorubellus litoreus</name>
    <dbReference type="NCBI Taxonomy" id="755308"/>
    <lineage>
        <taxon>Archaea</taxon>
        <taxon>Methanobacteriati</taxon>
        <taxon>Methanobacteriota</taxon>
        <taxon>Stenosarchaea group</taxon>
        <taxon>Halobacteria</taxon>
        <taxon>Halobacteriales</taxon>
        <taxon>Halorubellaceae</taxon>
        <taxon>Halorubellus</taxon>
    </lineage>
</organism>
<accession>A0ABD5VG38</accession>
<reference evidence="2 3" key="1">
    <citation type="journal article" date="2019" name="Int. J. Syst. Evol. Microbiol.">
        <title>The Global Catalogue of Microorganisms (GCM) 10K type strain sequencing project: providing services to taxonomists for standard genome sequencing and annotation.</title>
        <authorList>
            <consortium name="The Broad Institute Genomics Platform"/>
            <consortium name="The Broad Institute Genome Sequencing Center for Infectious Disease"/>
            <person name="Wu L."/>
            <person name="Ma J."/>
        </authorList>
    </citation>
    <scope>NUCLEOTIDE SEQUENCE [LARGE SCALE GENOMIC DNA]</scope>
    <source>
        <strain evidence="2 3">GX26</strain>
    </source>
</reference>
<dbReference type="Pfam" id="PF26489">
    <property type="entry name" value="DUF8165"/>
    <property type="match status" value="1"/>
</dbReference>
<gene>
    <name evidence="2" type="ORF">ACFQGB_16065</name>
</gene>
<feature type="domain" description="DUF8165" evidence="1">
    <location>
        <begin position="1"/>
        <end position="116"/>
    </location>
</feature>
<dbReference type="RefSeq" id="WP_336351330.1">
    <property type="nucleotide sequence ID" value="NZ_JAZAQL010000003.1"/>
</dbReference>
<evidence type="ECO:0000313" key="2">
    <source>
        <dbReference type="EMBL" id="MFC6954379.1"/>
    </source>
</evidence>
<dbReference type="InterPro" id="IPR058472">
    <property type="entry name" value="DUF8165"/>
</dbReference>